<reference evidence="3 4" key="1">
    <citation type="submission" date="2017-12" db="EMBL/GenBank/DDBJ databases">
        <title>Comparative genomics of Botrytis spp.</title>
        <authorList>
            <person name="Valero-Jimenez C.A."/>
            <person name="Tapia P."/>
            <person name="Veloso J."/>
            <person name="Silva-Moreno E."/>
            <person name="Staats M."/>
            <person name="Valdes J.H."/>
            <person name="Van Kan J.A.L."/>
        </authorList>
    </citation>
    <scope>NUCLEOTIDE SEQUENCE [LARGE SCALE GENOMIC DNA]</scope>
    <source>
        <strain evidence="3 4">MUCL2120</strain>
    </source>
</reference>
<feature type="compositionally biased region" description="Acidic residues" evidence="1">
    <location>
        <begin position="22"/>
        <end position="31"/>
    </location>
</feature>
<proteinExistence type="predicted"/>
<dbReference type="OrthoDB" id="3532823at2759"/>
<protein>
    <recommendedName>
        <fullName evidence="2">2EXR domain-containing protein</fullName>
    </recommendedName>
</protein>
<feature type="compositionally biased region" description="Polar residues" evidence="1">
    <location>
        <begin position="77"/>
        <end position="87"/>
    </location>
</feature>
<sequence>MSTLLIENDTFDSKGSKSYDESSTEDSEEERDLPANLSADGSDIDEDSMASNDAPVSVSTIEAPQSDSSDSDSSDSTNPPETAPQTMTEFHPFSRFPAELQEMVFKLALPVSDALLLKFEIFVQELPTMIRQNKKTGEIHYSDNDFTITTSAWSDRSPSLLPLLLACKVSNKAVSSGGYERIAISFPDNNNRQNNYVMEQKPHLNIEYLTLPPPQRNHTWLRPAKDTLVVYAQNFVMLYQHGGFMNLSNITHLAVHNLVERDRHNGSKVRARNLWKWVFIIAEKHCPALKKLSLLLGVDFADNYDDDESAAESDRHQIIVDVDEKFHQLDFHDESYGERSVKSGERFGIEELFIKEKNVVELRETSTVLVEYLSEHMDDENKAKYWKNVDVIPGFRARPNDCENGTENTTKIMGVSAWSEISQGYESSGFLGERFGSLGYSSEVWQHVETEDLASSSALLFAE</sequence>
<comment type="caution">
    <text evidence="3">The sequence shown here is derived from an EMBL/GenBank/DDBJ whole genome shotgun (WGS) entry which is preliminary data.</text>
</comment>
<feature type="compositionally biased region" description="Basic and acidic residues" evidence="1">
    <location>
        <begin position="11"/>
        <end position="20"/>
    </location>
</feature>
<dbReference type="Proteomes" id="UP000297452">
    <property type="component" value="Unassembled WGS sequence"/>
</dbReference>
<evidence type="ECO:0000256" key="1">
    <source>
        <dbReference type="SAM" id="MobiDB-lite"/>
    </source>
</evidence>
<gene>
    <name evidence="3" type="ORF">BOTNAR_0248g00060</name>
</gene>
<evidence type="ECO:0000313" key="3">
    <source>
        <dbReference type="EMBL" id="TGO55290.1"/>
    </source>
</evidence>
<dbReference type="Pfam" id="PF20150">
    <property type="entry name" value="2EXR"/>
    <property type="match status" value="1"/>
</dbReference>
<evidence type="ECO:0000259" key="2">
    <source>
        <dbReference type="Pfam" id="PF20150"/>
    </source>
</evidence>
<evidence type="ECO:0000313" key="4">
    <source>
        <dbReference type="Proteomes" id="UP000297452"/>
    </source>
</evidence>
<name>A0A4Z1I8W3_9HELO</name>
<feature type="region of interest" description="Disordered" evidence="1">
    <location>
        <begin position="1"/>
        <end position="87"/>
    </location>
</feature>
<accession>A0A4Z1I8W3</accession>
<dbReference type="AlphaFoldDB" id="A0A4Z1I8W3"/>
<dbReference type="InterPro" id="IPR045518">
    <property type="entry name" value="2EXR"/>
</dbReference>
<organism evidence="3 4">
    <name type="scientific">Botryotinia narcissicola</name>
    <dbReference type="NCBI Taxonomy" id="278944"/>
    <lineage>
        <taxon>Eukaryota</taxon>
        <taxon>Fungi</taxon>
        <taxon>Dikarya</taxon>
        <taxon>Ascomycota</taxon>
        <taxon>Pezizomycotina</taxon>
        <taxon>Leotiomycetes</taxon>
        <taxon>Helotiales</taxon>
        <taxon>Sclerotiniaceae</taxon>
        <taxon>Botryotinia</taxon>
    </lineage>
</organism>
<keyword evidence="4" id="KW-1185">Reference proteome</keyword>
<dbReference type="EMBL" id="PQXJ01000248">
    <property type="protein sequence ID" value="TGO55290.1"/>
    <property type="molecule type" value="Genomic_DNA"/>
</dbReference>
<feature type="domain" description="2EXR" evidence="2">
    <location>
        <begin position="90"/>
        <end position="228"/>
    </location>
</feature>